<dbReference type="Proteomes" id="UP001159405">
    <property type="component" value="Unassembled WGS sequence"/>
</dbReference>
<feature type="compositionally biased region" description="Basic and acidic residues" evidence="1">
    <location>
        <begin position="312"/>
        <end position="329"/>
    </location>
</feature>
<reference evidence="2 3" key="1">
    <citation type="submission" date="2022-05" db="EMBL/GenBank/DDBJ databases">
        <authorList>
            <consortium name="Genoscope - CEA"/>
            <person name="William W."/>
        </authorList>
    </citation>
    <scope>NUCLEOTIDE SEQUENCE [LARGE SCALE GENOMIC DNA]</scope>
</reference>
<feature type="compositionally biased region" description="Basic and acidic residues" evidence="1">
    <location>
        <begin position="34"/>
        <end position="46"/>
    </location>
</feature>
<feature type="region of interest" description="Disordered" evidence="1">
    <location>
        <begin position="516"/>
        <end position="569"/>
    </location>
</feature>
<feature type="region of interest" description="Disordered" evidence="1">
    <location>
        <begin position="415"/>
        <end position="438"/>
    </location>
</feature>
<evidence type="ECO:0000256" key="1">
    <source>
        <dbReference type="SAM" id="MobiDB-lite"/>
    </source>
</evidence>
<comment type="caution">
    <text evidence="2">The sequence shown here is derived from an EMBL/GenBank/DDBJ whole genome shotgun (WGS) entry which is preliminary data.</text>
</comment>
<proteinExistence type="predicted"/>
<feature type="non-terminal residue" evidence="2">
    <location>
        <position position="1"/>
    </location>
</feature>
<evidence type="ECO:0000313" key="3">
    <source>
        <dbReference type="Proteomes" id="UP001159405"/>
    </source>
</evidence>
<feature type="compositionally biased region" description="Polar residues" evidence="1">
    <location>
        <begin position="486"/>
        <end position="503"/>
    </location>
</feature>
<feature type="compositionally biased region" description="Basic and acidic residues" evidence="1">
    <location>
        <begin position="132"/>
        <end position="142"/>
    </location>
</feature>
<evidence type="ECO:0000313" key="2">
    <source>
        <dbReference type="EMBL" id="CAH3174259.1"/>
    </source>
</evidence>
<feature type="region of interest" description="Disordered" evidence="1">
    <location>
        <begin position="34"/>
        <end position="142"/>
    </location>
</feature>
<sequence>KTRGRYRGGRKESKIIANEINRWLLTESGSLLKGDEEVHMRSHRSIDEDDEEKQSDTNFLSKASQLIVKRDVENNAKKYHKKESGVPARKNKIKKARSDPVAKGHHENTRKRDSIRVIKKQGLVKHHTKKGGGKDKADDKGKLAMNELSKARLVKALIEGDSEPKKDAGVSEQTYKELAEFIASSDQYTIETGSKKSLIPRPLSKAHAKGTHIKLTKKHKRVLDILSKLAPNVLRKYFHQKGLDKYWKVMENIKKIHAAKRNNPKKKFMDNAKDIKAVKQSSSKIVPPKKQKLSSELKHPENDALLKMQTKSQEKSSKIEYSKQKKSNDKAIRKLHKHEVLPNSSQEAVVVKSTEEKRAKKSKKEAAIGIDHVKKQQHQTVVEPSHQREIPQPQKDEKNNLFKVINSKNITSIEKKNEKLGSEKSLDSPAESGSHVQNTVAYRVNEKHKAPRFKDVPKQERQKKVSGPVIKKTAHAKKLNGDAKDLSSSANRAKMSTNKNVPKTLEKSNQVFVKKDSSTHQIKNRQQLKAPQFQVKSGAKNTTRELTNKNISDAENHKDTAKTPSGMEHHVIKGTHARQLESKHNESLEIKEEHPASGKINYLKEKIRKTNNLKFKVAQALLAHCETQNRLRKVFDDVNSSLKKAAVLAQAIGKKFGIEQNDIDKITSYHTEGAVEQKERDILEFFMKAGENAIKAISGLIPGGKPKSQMATQPKGPKIPLNTINEDSIKPVIPYKRDGIVKLRNNNLKKETIT</sequence>
<feature type="compositionally biased region" description="Polar residues" evidence="1">
    <location>
        <begin position="519"/>
        <end position="529"/>
    </location>
</feature>
<name>A0ABN8R9X3_9CNID</name>
<protein>
    <submittedName>
        <fullName evidence="2">Uncharacterized protein</fullName>
    </submittedName>
</protein>
<feature type="region of interest" description="Disordered" evidence="1">
    <location>
        <begin position="278"/>
        <end position="329"/>
    </location>
</feature>
<dbReference type="EMBL" id="CALNXK010000189">
    <property type="protein sequence ID" value="CAH3174259.1"/>
    <property type="molecule type" value="Genomic_DNA"/>
</dbReference>
<keyword evidence="3" id="KW-1185">Reference proteome</keyword>
<organism evidence="2 3">
    <name type="scientific">Porites lobata</name>
    <dbReference type="NCBI Taxonomy" id="104759"/>
    <lineage>
        <taxon>Eukaryota</taxon>
        <taxon>Metazoa</taxon>
        <taxon>Cnidaria</taxon>
        <taxon>Anthozoa</taxon>
        <taxon>Hexacorallia</taxon>
        <taxon>Scleractinia</taxon>
        <taxon>Fungiina</taxon>
        <taxon>Poritidae</taxon>
        <taxon>Porites</taxon>
    </lineage>
</organism>
<feature type="compositionally biased region" description="Basic and acidic residues" evidence="1">
    <location>
        <begin position="96"/>
        <end position="116"/>
    </location>
</feature>
<feature type="region of interest" description="Disordered" evidence="1">
    <location>
        <begin position="473"/>
        <end position="503"/>
    </location>
</feature>
<feature type="compositionally biased region" description="Basic and acidic residues" evidence="1">
    <location>
        <begin position="542"/>
        <end position="569"/>
    </location>
</feature>
<feature type="compositionally biased region" description="Basic and acidic residues" evidence="1">
    <location>
        <begin position="415"/>
        <end position="426"/>
    </location>
</feature>
<feature type="compositionally biased region" description="Basic residues" evidence="1">
    <location>
        <begin position="117"/>
        <end position="131"/>
    </location>
</feature>
<gene>
    <name evidence="2" type="ORF">PLOB_00014762</name>
</gene>
<accession>A0ABN8R9X3</accession>
<feature type="compositionally biased region" description="Basic and acidic residues" evidence="1">
    <location>
        <begin position="293"/>
        <end position="304"/>
    </location>
</feature>